<dbReference type="EMBL" id="BQOB01000001">
    <property type="protein sequence ID" value="GKH81029.1"/>
    <property type="molecule type" value="Genomic_DNA"/>
</dbReference>
<evidence type="ECO:0000313" key="2">
    <source>
        <dbReference type="EMBL" id="GKH81029.1"/>
    </source>
</evidence>
<dbReference type="GeneID" id="93445441"/>
<accession>A0A076IWC1</accession>
<dbReference type="AlphaFoldDB" id="A0A076IWC1"/>
<gene>
    <name evidence="2" type="ORF">CE91St7_19130</name>
    <name evidence="3" type="ORF">GKD17_01970</name>
</gene>
<evidence type="ECO:0000313" key="4">
    <source>
        <dbReference type="Proteomes" id="UP000500949"/>
    </source>
</evidence>
<dbReference type="KEGG" id="bdo:EL88_20090"/>
<sequence length="156" mass="18255">MKTTMITKAMMAVLFAMTSVLTLNAVEPVKITNEEVENGRVSAKVVYEQEGTFLTPEYRFEFRYNDKGQIIEKKSMKWNGTTWINYYCMEVTYTDTEAHIDYSLWNKNKKAFIPTQKYVYTLDEAGKFLTWHSYKKDATGWELDGLINNEVLLAKR</sequence>
<reference evidence="3 4" key="1">
    <citation type="submission" date="2019-11" db="EMBL/GenBank/DDBJ databases">
        <title>Complete genome sequence of Bacteroides dorei DSM 17855.</title>
        <authorList>
            <person name="Russell J.T."/>
        </authorList>
    </citation>
    <scope>NUCLEOTIDE SEQUENCE [LARGE SCALE GENOMIC DNA]</scope>
    <source>
        <strain evidence="3 4">DSM 17855</strain>
    </source>
</reference>
<reference evidence="2" key="2">
    <citation type="submission" date="2022-01" db="EMBL/GenBank/DDBJ databases">
        <title>Novel bile acid biosynthetic pathways are enriched in the microbiome of centenarians.</title>
        <authorList>
            <person name="Sato Y."/>
            <person name="Atarashi K."/>
            <person name="Plichta R.D."/>
            <person name="Arai Y."/>
            <person name="Sasajima S."/>
            <person name="Kearney M.S."/>
            <person name="Suda W."/>
            <person name="Takeshita K."/>
            <person name="Sasaki T."/>
            <person name="Okamoto S."/>
            <person name="Skelly N.A."/>
            <person name="Okamura Y."/>
            <person name="Vlamakis H."/>
            <person name="Li Y."/>
            <person name="Tanoue T."/>
            <person name="Takei H."/>
            <person name="Nittono H."/>
            <person name="Narushima S."/>
            <person name="Irie J."/>
            <person name="Itoh H."/>
            <person name="Moriya K."/>
            <person name="Sugiura Y."/>
            <person name="Suematsu M."/>
            <person name="Moritoki N."/>
            <person name="Shibata S."/>
            <person name="Littman R.D."/>
            <person name="Fischbach A.M."/>
            <person name="Uwamino Y."/>
            <person name="Inoue T."/>
            <person name="Honda A."/>
            <person name="Hattori M."/>
            <person name="Murai T."/>
            <person name="Xavier J.R."/>
            <person name="Hirose N."/>
            <person name="Honda K."/>
        </authorList>
    </citation>
    <scope>NUCLEOTIDE SEQUENCE</scope>
    <source>
        <strain evidence="2">CE91-St7</strain>
    </source>
</reference>
<dbReference type="InterPro" id="IPR024339">
    <property type="entry name" value="DUF3836"/>
</dbReference>
<evidence type="ECO:0000256" key="1">
    <source>
        <dbReference type="SAM" id="SignalP"/>
    </source>
</evidence>
<feature type="signal peptide" evidence="1">
    <location>
        <begin position="1"/>
        <end position="25"/>
    </location>
</feature>
<feature type="chain" id="PRO_5014216622" evidence="1">
    <location>
        <begin position="26"/>
        <end position="156"/>
    </location>
</feature>
<dbReference type="Proteomes" id="UP000500949">
    <property type="component" value="Chromosome"/>
</dbReference>
<protein>
    <submittedName>
        <fullName evidence="3">DUF3836 domain-containing protein</fullName>
    </submittedName>
</protein>
<dbReference type="EMBL" id="CP046176">
    <property type="protein sequence ID" value="QJR75233.1"/>
    <property type="molecule type" value="Genomic_DNA"/>
</dbReference>
<dbReference type="Pfam" id="PF12930">
    <property type="entry name" value="DUF3836"/>
    <property type="match status" value="1"/>
</dbReference>
<evidence type="ECO:0000313" key="3">
    <source>
        <dbReference type="EMBL" id="QJR75233.1"/>
    </source>
</evidence>
<name>A0A076IWC1_9BACT</name>
<organism evidence="3 4">
    <name type="scientific">Phocaeicola dorei</name>
    <dbReference type="NCBI Taxonomy" id="357276"/>
    <lineage>
        <taxon>Bacteria</taxon>
        <taxon>Pseudomonadati</taxon>
        <taxon>Bacteroidota</taxon>
        <taxon>Bacteroidia</taxon>
        <taxon>Bacteroidales</taxon>
        <taxon>Bacteroidaceae</taxon>
        <taxon>Phocaeicola</taxon>
    </lineage>
</organism>
<proteinExistence type="predicted"/>
<keyword evidence="1" id="KW-0732">Signal</keyword>
<dbReference type="eggNOG" id="ENOG5033RHH">
    <property type="taxonomic scope" value="Bacteria"/>
</dbReference>
<dbReference type="Gene3D" id="2.40.128.720">
    <property type="match status" value="1"/>
</dbReference>
<dbReference type="Proteomes" id="UP001055104">
    <property type="component" value="Unassembled WGS sequence"/>
</dbReference>
<dbReference type="RefSeq" id="WP_007831308.1">
    <property type="nucleotide sequence ID" value="NZ_BQOA01000001.1"/>
</dbReference>